<sequence length="370" mass="41989">MLHWVWKRGGANKPKTKLVVDDEEEEVQVKRRGVYTHGHAQTVKLTEEQLIQTEKFRKSHVPPRNILRFFREQNVSCVVSAQKIYNLFAKIKKNRMQGRNMVEEVLCLSTKRGYTIFYRNREDSNVLSDIVVAHPTSIEMMRRWSYVLIMDTTYTTNNHLALKKIWSEILRATGIYDDPHYLRTSHVIPCACELITQFDHVVPIQLSNIEAFWKTLEIGGRHPSARQQDSDSEMRSLTDLLHQISTGSISKVREMRHPLKGLMSPVLPKDLGVTLTSPPEIAVTKGRKKTNSTKRDKSHWKHVSISLRKIQKSSGSSSGSGSGSRSWSGSGSGSGSRGRGRLPRAPRGRAEGATVAEGERVNGRVQRIQW</sequence>
<reference evidence="2" key="1">
    <citation type="journal article" date="2023" name="Nat. Plants">
        <title>Single-cell RNA sequencing provides a high-resolution roadmap for understanding the multicellular compartmentation of specialized metabolism.</title>
        <authorList>
            <person name="Sun S."/>
            <person name="Shen X."/>
            <person name="Li Y."/>
            <person name="Li Y."/>
            <person name="Wang S."/>
            <person name="Li R."/>
            <person name="Zhang H."/>
            <person name="Shen G."/>
            <person name="Guo B."/>
            <person name="Wei J."/>
            <person name="Xu J."/>
            <person name="St-Pierre B."/>
            <person name="Chen S."/>
            <person name="Sun C."/>
        </authorList>
    </citation>
    <scope>NUCLEOTIDE SEQUENCE [LARGE SCALE GENOMIC DNA]</scope>
</reference>
<evidence type="ECO:0000313" key="1">
    <source>
        <dbReference type="EMBL" id="KAI5666904.1"/>
    </source>
</evidence>
<dbReference type="Proteomes" id="UP001060085">
    <property type="component" value="Linkage Group LG04"/>
</dbReference>
<gene>
    <name evidence="1" type="ORF">M9H77_16757</name>
</gene>
<name>A0ACC0B2N1_CATRO</name>
<protein>
    <submittedName>
        <fullName evidence="1">Uncharacterized protein</fullName>
    </submittedName>
</protein>
<dbReference type="EMBL" id="CM044704">
    <property type="protein sequence ID" value="KAI5666904.1"/>
    <property type="molecule type" value="Genomic_DNA"/>
</dbReference>
<organism evidence="1 2">
    <name type="scientific">Catharanthus roseus</name>
    <name type="common">Madagascar periwinkle</name>
    <name type="synonym">Vinca rosea</name>
    <dbReference type="NCBI Taxonomy" id="4058"/>
    <lineage>
        <taxon>Eukaryota</taxon>
        <taxon>Viridiplantae</taxon>
        <taxon>Streptophyta</taxon>
        <taxon>Embryophyta</taxon>
        <taxon>Tracheophyta</taxon>
        <taxon>Spermatophyta</taxon>
        <taxon>Magnoliopsida</taxon>
        <taxon>eudicotyledons</taxon>
        <taxon>Gunneridae</taxon>
        <taxon>Pentapetalae</taxon>
        <taxon>asterids</taxon>
        <taxon>lamiids</taxon>
        <taxon>Gentianales</taxon>
        <taxon>Apocynaceae</taxon>
        <taxon>Rauvolfioideae</taxon>
        <taxon>Vinceae</taxon>
        <taxon>Catharanthinae</taxon>
        <taxon>Catharanthus</taxon>
    </lineage>
</organism>
<comment type="caution">
    <text evidence="1">The sequence shown here is derived from an EMBL/GenBank/DDBJ whole genome shotgun (WGS) entry which is preliminary data.</text>
</comment>
<keyword evidence="2" id="KW-1185">Reference proteome</keyword>
<accession>A0ACC0B2N1</accession>
<proteinExistence type="predicted"/>
<evidence type="ECO:0000313" key="2">
    <source>
        <dbReference type="Proteomes" id="UP001060085"/>
    </source>
</evidence>